<gene>
    <name evidence="1" type="ORF">Asi02nite_68290</name>
</gene>
<reference evidence="1 2" key="1">
    <citation type="submission" date="2021-01" db="EMBL/GenBank/DDBJ databases">
        <title>Whole genome shotgun sequence of Asanoa siamensis NBRC 107932.</title>
        <authorList>
            <person name="Komaki H."/>
            <person name="Tamura T."/>
        </authorList>
    </citation>
    <scope>NUCLEOTIDE SEQUENCE [LARGE SCALE GENOMIC DNA]</scope>
    <source>
        <strain evidence="1 2">NBRC 107932</strain>
    </source>
</reference>
<dbReference type="SUPFAM" id="SSF55144">
    <property type="entry name" value="LigT-like"/>
    <property type="match status" value="1"/>
</dbReference>
<name>A0ABQ4D189_9ACTN</name>
<organism evidence="1 2">
    <name type="scientific">Asanoa siamensis</name>
    <dbReference type="NCBI Taxonomy" id="926357"/>
    <lineage>
        <taxon>Bacteria</taxon>
        <taxon>Bacillati</taxon>
        <taxon>Actinomycetota</taxon>
        <taxon>Actinomycetes</taxon>
        <taxon>Micromonosporales</taxon>
        <taxon>Micromonosporaceae</taxon>
        <taxon>Asanoa</taxon>
    </lineage>
</organism>
<keyword evidence="2" id="KW-1185">Reference proteome</keyword>
<evidence type="ECO:0000313" key="2">
    <source>
        <dbReference type="Proteomes" id="UP000604117"/>
    </source>
</evidence>
<evidence type="ECO:0000313" key="1">
    <source>
        <dbReference type="EMBL" id="GIF77311.1"/>
    </source>
</evidence>
<dbReference type="InterPro" id="IPR009097">
    <property type="entry name" value="Cyclic_Pdiesterase"/>
</dbReference>
<comment type="caution">
    <text evidence="1">The sequence shown here is derived from an EMBL/GenBank/DDBJ whole genome shotgun (WGS) entry which is preliminary data.</text>
</comment>
<proteinExistence type="predicted"/>
<dbReference type="Pfam" id="PF13563">
    <property type="entry name" value="2_5_RNA_ligase2"/>
    <property type="match status" value="1"/>
</dbReference>
<evidence type="ECO:0008006" key="3">
    <source>
        <dbReference type="Google" id="ProtNLM"/>
    </source>
</evidence>
<sequence length="192" mass="20924">MAPRVLDLGLRGTNNVRVEGIETALIVPVPEAEPVVARHRERFDQAARWGVPAHVTALYPFVPPAAVTDDVLAAVRATVANTPRFTVEFAEVRWFGEHVAWLAPTPDQPFRALTEALWARFPDQPPYRGEFADVVPHLTIGHDVPVSDLQAAADAVTARLPLTATPAEVWLMVGAPEPDSWHTAARFAFGDG</sequence>
<dbReference type="EMBL" id="BONE01000086">
    <property type="protein sequence ID" value="GIF77311.1"/>
    <property type="molecule type" value="Genomic_DNA"/>
</dbReference>
<dbReference type="Gene3D" id="3.90.1140.10">
    <property type="entry name" value="Cyclic phosphodiesterase"/>
    <property type="match status" value="1"/>
</dbReference>
<accession>A0ABQ4D189</accession>
<dbReference type="Proteomes" id="UP000604117">
    <property type="component" value="Unassembled WGS sequence"/>
</dbReference>
<protein>
    <recommendedName>
        <fullName evidence="3">2'-5' RNA ligase</fullName>
    </recommendedName>
</protein>